<gene>
    <name evidence="4" type="ORF">AB5J50_15090</name>
</gene>
<dbReference type="InterPro" id="IPR020806">
    <property type="entry name" value="PKS_PP-bd"/>
</dbReference>
<dbReference type="InterPro" id="IPR036736">
    <property type="entry name" value="ACP-like_sf"/>
</dbReference>
<dbReference type="RefSeq" id="WP_369258321.1">
    <property type="nucleotide sequence ID" value="NZ_CP163440.1"/>
</dbReference>
<reference evidence="4" key="1">
    <citation type="submission" date="2024-07" db="EMBL/GenBank/DDBJ databases">
        <authorList>
            <person name="Yu S.T."/>
        </authorList>
    </citation>
    <scope>NUCLEOTIDE SEQUENCE</scope>
    <source>
        <strain evidence="4">R35</strain>
    </source>
</reference>
<dbReference type="GO" id="GO:0017000">
    <property type="term" value="P:antibiotic biosynthetic process"/>
    <property type="evidence" value="ECO:0007669"/>
    <property type="project" value="UniProtKB-ARBA"/>
</dbReference>
<protein>
    <submittedName>
        <fullName evidence="4">Acyl carrier protein</fullName>
    </submittedName>
</protein>
<sequence length="82" mass="8864">MSELREGLARTVGETWHEVLGIDGIGPDDDFFDLGGDSMVAARLSALLEERLGIEVPLLTVFDNPTVAQLTAELESAHADRI</sequence>
<keyword evidence="1" id="KW-0596">Phosphopantetheine</keyword>
<evidence type="ECO:0000256" key="1">
    <source>
        <dbReference type="ARBA" id="ARBA00022450"/>
    </source>
</evidence>
<dbReference type="Gene3D" id="1.10.1200.10">
    <property type="entry name" value="ACP-like"/>
    <property type="match status" value="1"/>
</dbReference>
<dbReference type="EMBL" id="CP163440">
    <property type="protein sequence ID" value="XDQ62031.1"/>
    <property type="molecule type" value="Genomic_DNA"/>
</dbReference>
<dbReference type="Pfam" id="PF00550">
    <property type="entry name" value="PP-binding"/>
    <property type="match status" value="1"/>
</dbReference>
<organism evidence="4">
    <name type="scientific">Streptomyces sp. R35</name>
    <dbReference type="NCBI Taxonomy" id="3238630"/>
    <lineage>
        <taxon>Bacteria</taxon>
        <taxon>Bacillati</taxon>
        <taxon>Actinomycetota</taxon>
        <taxon>Actinomycetes</taxon>
        <taxon>Kitasatosporales</taxon>
        <taxon>Streptomycetaceae</taxon>
        <taxon>Streptomyces</taxon>
    </lineage>
</organism>
<evidence type="ECO:0000259" key="3">
    <source>
        <dbReference type="PROSITE" id="PS50075"/>
    </source>
</evidence>
<dbReference type="SUPFAM" id="SSF47336">
    <property type="entry name" value="ACP-like"/>
    <property type="match status" value="1"/>
</dbReference>
<dbReference type="SMART" id="SM00823">
    <property type="entry name" value="PKS_PP"/>
    <property type="match status" value="1"/>
</dbReference>
<name>A0AB39S6P3_9ACTN</name>
<evidence type="ECO:0000313" key="4">
    <source>
        <dbReference type="EMBL" id="XDQ62031.1"/>
    </source>
</evidence>
<dbReference type="InterPro" id="IPR006162">
    <property type="entry name" value="Ppantetheine_attach_site"/>
</dbReference>
<proteinExistence type="predicted"/>
<accession>A0AB39S6P3</accession>
<dbReference type="PROSITE" id="PS00012">
    <property type="entry name" value="PHOSPHOPANTETHEINE"/>
    <property type="match status" value="1"/>
</dbReference>
<dbReference type="SMART" id="SM01294">
    <property type="entry name" value="PKS_PP_betabranch"/>
    <property type="match status" value="1"/>
</dbReference>
<feature type="domain" description="Carrier" evidence="3">
    <location>
        <begin position="3"/>
        <end position="78"/>
    </location>
</feature>
<dbReference type="GO" id="GO:0031177">
    <property type="term" value="F:phosphopantetheine binding"/>
    <property type="evidence" value="ECO:0007669"/>
    <property type="project" value="InterPro"/>
</dbReference>
<dbReference type="InterPro" id="IPR009081">
    <property type="entry name" value="PP-bd_ACP"/>
</dbReference>
<dbReference type="PANTHER" id="PTHR44845:SF6">
    <property type="entry name" value="BETA-ALANINE-ACTIVATING ENZYME"/>
    <property type="match status" value="1"/>
</dbReference>
<dbReference type="PANTHER" id="PTHR44845">
    <property type="entry name" value="CARRIER DOMAIN-CONTAINING PROTEIN"/>
    <property type="match status" value="1"/>
</dbReference>
<dbReference type="PROSITE" id="PS50075">
    <property type="entry name" value="CARRIER"/>
    <property type="match status" value="1"/>
</dbReference>
<keyword evidence="2" id="KW-0597">Phosphoprotein</keyword>
<evidence type="ECO:0000256" key="2">
    <source>
        <dbReference type="ARBA" id="ARBA00022553"/>
    </source>
</evidence>
<dbReference type="AlphaFoldDB" id="A0AB39S6P3"/>